<dbReference type="Proteomes" id="UP000244722">
    <property type="component" value="Unassembled WGS sequence"/>
</dbReference>
<gene>
    <name evidence="2" type="ORF">B9Z19DRAFT_1082620</name>
</gene>
<evidence type="ECO:0000313" key="3">
    <source>
        <dbReference type="Proteomes" id="UP000244722"/>
    </source>
</evidence>
<feature type="region of interest" description="Disordered" evidence="1">
    <location>
        <begin position="240"/>
        <end position="267"/>
    </location>
</feature>
<comment type="caution">
    <text evidence="2">The sequence shown here is derived from an EMBL/GenBank/DDBJ whole genome shotgun (WGS) entry which is preliminary data.</text>
</comment>
<reference evidence="2 3" key="1">
    <citation type="submission" date="2017-04" db="EMBL/GenBank/DDBJ databases">
        <title>Draft genome sequence of Tuber borchii Vittad., a whitish edible truffle.</title>
        <authorList>
            <consortium name="DOE Joint Genome Institute"/>
            <person name="Murat C."/>
            <person name="Kuo A."/>
            <person name="Barry K.W."/>
            <person name="Clum A."/>
            <person name="Dockter R.B."/>
            <person name="Fauchery L."/>
            <person name="Iotti M."/>
            <person name="Kohler A."/>
            <person name="Labutti K."/>
            <person name="Lindquist E.A."/>
            <person name="Lipzen A."/>
            <person name="Ohm R.A."/>
            <person name="Wang M."/>
            <person name="Grigoriev I.V."/>
            <person name="Zambonelli A."/>
            <person name="Martin F.M."/>
        </authorList>
    </citation>
    <scope>NUCLEOTIDE SEQUENCE [LARGE SCALE GENOMIC DNA]</scope>
    <source>
        <strain evidence="2 3">Tbo3840</strain>
    </source>
</reference>
<name>A0A2T6ZU94_TUBBO</name>
<sequence length="267" mass="29593">MSFSSDTSSPLSIIRTPSPTSDFQPSESECQEDSPAPERSEAREVNPDPLLPPNAGATHTSKRRNPHPSSWVWGPPESPNGKSVIVNDIAYWQCVRCPQKYPKVHGTRNPGTHLARVHSIHEERSAKFKRLKQAQQSIQMSMEETRRTRGSQRNRLEFPLRIAELSETLYGSDTYAARHNRVRARAAKADRRVAKAARELIMPTPFVRGTKGCDEAWRTLEKCWGAEIVDKAKAEVGLAVEGREGAGNRASEGSPPTQPSPSSHAPN</sequence>
<proteinExistence type="predicted"/>
<accession>A0A2T6ZU94</accession>
<feature type="region of interest" description="Disordered" evidence="1">
    <location>
        <begin position="1"/>
        <end position="78"/>
    </location>
</feature>
<evidence type="ECO:0000256" key="1">
    <source>
        <dbReference type="SAM" id="MobiDB-lite"/>
    </source>
</evidence>
<evidence type="ECO:0000313" key="2">
    <source>
        <dbReference type="EMBL" id="PUU79061.1"/>
    </source>
</evidence>
<organism evidence="2 3">
    <name type="scientific">Tuber borchii</name>
    <name type="common">White truffle</name>
    <dbReference type="NCBI Taxonomy" id="42251"/>
    <lineage>
        <taxon>Eukaryota</taxon>
        <taxon>Fungi</taxon>
        <taxon>Dikarya</taxon>
        <taxon>Ascomycota</taxon>
        <taxon>Pezizomycotina</taxon>
        <taxon>Pezizomycetes</taxon>
        <taxon>Pezizales</taxon>
        <taxon>Tuberaceae</taxon>
        <taxon>Tuber</taxon>
    </lineage>
</organism>
<keyword evidence="3" id="KW-1185">Reference proteome</keyword>
<protein>
    <recommendedName>
        <fullName evidence="4">BED-type domain-containing protein</fullName>
    </recommendedName>
</protein>
<dbReference type="AlphaFoldDB" id="A0A2T6ZU94"/>
<feature type="compositionally biased region" description="Polar residues" evidence="1">
    <location>
        <begin position="1"/>
        <end position="28"/>
    </location>
</feature>
<feature type="compositionally biased region" description="Basic and acidic residues" evidence="1">
    <location>
        <begin position="36"/>
        <end position="46"/>
    </location>
</feature>
<evidence type="ECO:0008006" key="4">
    <source>
        <dbReference type="Google" id="ProtNLM"/>
    </source>
</evidence>
<dbReference type="EMBL" id="NESQ01000100">
    <property type="protein sequence ID" value="PUU79061.1"/>
    <property type="molecule type" value="Genomic_DNA"/>
</dbReference>